<comment type="similarity">
    <text evidence="6">Belongs to the peptidase M48 family.</text>
</comment>
<dbReference type="CDD" id="cd07331">
    <property type="entry name" value="M48C_Oma1_like"/>
    <property type="match status" value="1"/>
</dbReference>
<proteinExistence type="inferred from homology"/>
<dbReference type="InterPro" id="IPR051156">
    <property type="entry name" value="Mito/Outer_Membr_Metalloprot"/>
</dbReference>
<dbReference type="Gene3D" id="3.30.2010.10">
    <property type="entry name" value="Metalloproteases ('zincins'), catalytic domain"/>
    <property type="match status" value="1"/>
</dbReference>
<name>A0A0E9LU68_9BACT</name>
<evidence type="ECO:0000256" key="3">
    <source>
        <dbReference type="ARBA" id="ARBA00022801"/>
    </source>
</evidence>
<evidence type="ECO:0000259" key="7">
    <source>
        <dbReference type="Pfam" id="PF01435"/>
    </source>
</evidence>
<organism evidence="8 9">
    <name type="scientific">Geofilum rubicundum JCM 15548</name>
    <dbReference type="NCBI Taxonomy" id="1236989"/>
    <lineage>
        <taxon>Bacteria</taxon>
        <taxon>Pseudomonadati</taxon>
        <taxon>Bacteroidota</taxon>
        <taxon>Bacteroidia</taxon>
        <taxon>Marinilabiliales</taxon>
        <taxon>Marinilabiliaceae</taxon>
        <taxon>Geofilum</taxon>
    </lineage>
</organism>
<dbReference type="Pfam" id="PF01435">
    <property type="entry name" value="Peptidase_M48"/>
    <property type="match status" value="1"/>
</dbReference>
<keyword evidence="3 6" id="KW-0378">Hydrolase</keyword>
<dbReference type="PANTHER" id="PTHR22726">
    <property type="entry name" value="METALLOENDOPEPTIDASE OMA1"/>
    <property type="match status" value="1"/>
</dbReference>
<dbReference type="GO" id="GO:0016020">
    <property type="term" value="C:membrane"/>
    <property type="evidence" value="ECO:0007669"/>
    <property type="project" value="TreeGrafter"/>
</dbReference>
<evidence type="ECO:0000256" key="1">
    <source>
        <dbReference type="ARBA" id="ARBA00022670"/>
    </source>
</evidence>
<gene>
    <name evidence="8" type="ORF">JCM15548_1804</name>
</gene>
<dbReference type="STRING" id="1236989.JCM15548_1804"/>
<dbReference type="GO" id="GO:0046872">
    <property type="term" value="F:metal ion binding"/>
    <property type="evidence" value="ECO:0007669"/>
    <property type="project" value="UniProtKB-KW"/>
</dbReference>
<dbReference type="PANTHER" id="PTHR22726:SF1">
    <property type="entry name" value="METALLOENDOPEPTIDASE OMA1, MITOCHONDRIAL"/>
    <property type="match status" value="1"/>
</dbReference>
<reference evidence="8 9" key="1">
    <citation type="journal article" date="2015" name="Microbes Environ.">
        <title>Distribution and evolution of nitrogen fixation genes in the phylum bacteroidetes.</title>
        <authorList>
            <person name="Inoue J."/>
            <person name="Oshima K."/>
            <person name="Suda W."/>
            <person name="Sakamoto M."/>
            <person name="Iino T."/>
            <person name="Noda S."/>
            <person name="Hongoh Y."/>
            <person name="Hattori M."/>
            <person name="Ohkuma M."/>
        </authorList>
    </citation>
    <scope>NUCLEOTIDE SEQUENCE [LARGE SCALE GENOMIC DNA]</scope>
    <source>
        <strain evidence="8">JCM 15548</strain>
    </source>
</reference>
<dbReference type="InterPro" id="IPR001915">
    <property type="entry name" value="Peptidase_M48"/>
</dbReference>
<comment type="cofactor">
    <cofactor evidence="6">
        <name>Zn(2+)</name>
        <dbReference type="ChEBI" id="CHEBI:29105"/>
    </cofactor>
    <text evidence="6">Binds 1 zinc ion per subunit.</text>
</comment>
<feature type="domain" description="Peptidase M48" evidence="7">
    <location>
        <begin position="58"/>
        <end position="224"/>
    </location>
</feature>
<evidence type="ECO:0000256" key="2">
    <source>
        <dbReference type="ARBA" id="ARBA00022723"/>
    </source>
</evidence>
<sequence>MVPESEIMAMSFSQYDAFLKENALSKNKAQTALVKKVGANISTAVDRYFSENGLEDQLSNFQWEFNLAADDTPNAWCMPGGKVMVYEGILPITQDENGLAVVMGHEIAHAIAKHGSERMSQQMGAQLGATALSVVLAEKPEETKNLYMTAFGVATQVGVILPYSRTHETEADRLGLIFMAMAGYDPSTAVAFWSRMAEQSGGSNPIPFLSTHPSSNSRIRNLQKALPEAMKYYRP</sequence>
<keyword evidence="5 6" id="KW-0482">Metalloprotease</keyword>
<evidence type="ECO:0000256" key="5">
    <source>
        <dbReference type="ARBA" id="ARBA00023049"/>
    </source>
</evidence>
<keyword evidence="9" id="KW-1185">Reference proteome</keyword>
<evidence type="ECO:0000313" key="8">
    <source>
        <dbReference type="EMBL" id="GAO28681.1"/>
    </source>
</evidence>
<keyword evidence="4 6" id="KW-0862">Zinc</keyword>
<dbReference type="Proteomes" id="UP000032900">
    <property type="component" value="Unassembled WGS sequence"/>
</dbReference>
<dbReference type="GO" id="GO:0004222">
    <property type="term" value="F:metalloendopeptidase activity"/>
    <property type="evidence" value="ECO:0007669"/>
    <property type="project" value="InterPro"/>
</dbReference>
<accession>A0A0E9LU68</accession>
<evidence type="ECO:0000313" key="9">
    <source>
        <dbReference type="Proteomes" id="UP000032900"/>
    </source>
</evidence>
<keyword evidence="1 6" id="KW-0645">Protease</keyword>
<dbReference type="EMBL" id="BAZW01000004">
    <property type="protein sequence ID" value="GAO28681.1"/>
    <property type="molecule type" value="Genomic_DNA"/>
</dbReference>
<evidence type="ECO:0000256" key="6">
    <source>
        <dbReference type="RuleBase" id="RU003983"/>
    </source>
</evidence>
<evidence type="ECO:0000256" key="4">
    <source>
        <dbReference type="ARBA" id="ARBA00022833"/>
    </source>
</evidence>
<comment type="caution">
    <text evidence="8">The sequence shown here is derived from an EMBL/GenBank/DDBJ whole genome shotgun (WGS) entry which is preliminary data.</text>
</comment>
<dbReference type="AlphaFoldDB" id="A0A0E9LU68"/>
<dbReference type="GO" id="GO:0051603">
    <property type="term" value="P:proteolysis involved in protein catabolic process"/>
    <property type="evidence" value="ECO:0007669"/>
    <property type="project" value="TreeGrafter"/>
</dbReference>
<protein>
    <submittedName>
        <fullName evidence="8">Zn-dependent protease with chaperone function PA4632</fullName>
    </submittedName>
</protein>
<keyword evidence="2" id="KW-0479">Metal-binding</keyword>